<protein>
    <recommendedName>
        <fullName evidence="1">Ribosomal RNA small subunit methyltransferase J</fullName>
        <ecNumber evidence="1">2.1.1.242</ecNumber>
    </recommendedName>
    <alternativeName>
        <fullName evidence="1">16S rRNA m2G1516 methyltransferase</fullName>
    </alternativeName>
    <alternativeName>
        <fullName evidence="1">rRNA (guanine-N(2)-)-methyltransferase</fullName>
    </alternativeName>
</protein>
<dbReference type="SUPFAM" id="SSF53335">
    <property type="entry name" value="S-adenosyl-L-methionine-dependent methyltransferases"/>
    <property type="match status" value="1"/>
</dbReference>
<name>A0A1H6RM98_9GAMM</name>
<proteinExistence type="inferred from homology"/>
<dbReference type="STRING" id="64971.SAMN05421831_10421"/>
<keyword evidence="1" id="KW-0949">S-adenosyl-L-methionine</keyword>
<evidence type="ECO:0000313" key="3">
    <source>
        <dbReference type="Proteomes" id="UP000242999"/>
    </source>
</evidence>
<dbReference type="PANTHER" id="PTHR36112:SF1">
    <property type="entry name" value="RIBOSOMAL RNA SMALL SUBUNIT METHYLTRANSFERASE J"/>
    <property type="match status" value="1"/>
</dbReference>
<feature type="binding site" evidence="1">
    <location>
        <begin position="130"/>
        <end position="131"/>
    </location>
    <ligand>
        <name>S-adenosyl-L-methionine</name>
        <dbReference type="ChEBI" id="CHEBI:59789"/>
    </ligand>
</feature>
<keyword evidence="1" id="KW-0698">rRNA processing</keyword>
<organism evidence="2 3">
    <name type="scientific">Allopseudospirillum japonicum</name>
    <dbReference type="NCBI Taxonomy" id="64971"/>
    <lineage>
        <taxon>Bacteria</taxon>
        <taxon>Pseudomonadati</taxon>
        <taxon>Pseudomonadota</taxon>
        <taxon>Gammaproteobacteria</taxon>
        <taxon>Oceanospirillales</taxon>
        <taxon>Oceanospirillaceae</taxon>
        <taxon>Allopseudospirillum</taxon>
    </lineage>
</organism>
<comment type="function">
    <text evidence="1">Specifically methylates the guanosine in position 1516 of 16S rRNA.</text>
</comment>
<accession>A0A1H6RM98</accession>
<gene>
    <name evidence="1" type="primary">rsmJ</name>
    <name evidence="2" type="ORF">SAMN05421831_10421</name>
</gene>
<dbReference type="GO" id="GO:0008990">
    <property type="term" value="F:rRNA (guanine-N2-)-methyltransferase activity"/>
    <property type="evidence" value="ECO:0007669"/>
    <property type="project" value="UniProtKB-UniRule"/>
</dbReference>
<comment type="similarity">
    <text evidence="1">Belongs to the methyltransferase superfamily. RsmJ family.</text>
</comment>
<dbReference type="Pfam" id="PF04445">
    <property type="entry name" value="SAM_MT"/>
    <property type="match status" value="1"/>
</dbReference>
<dbReference type="GO" id="GO:0005737">
    <property type="term" value="C:cytoplasm"/>
    <property type="evidence" value="ECO:0007669"/>
    <property type="project" value="UniProtKB-SubCell"/>
</dbReference>
<comment type="subcellular location">
    <subcellularLocation>
        <location evidence="1">Cytoplasm</location>
    </subcellularLocation>
</comment>
<comment type="caution">
    <text evidence="1">Lacks conserved residue(s) required for the propagation of feature annotation.</text>
</comment>
<keyword evidence="3" id="KW-1185">Reference proteome</keyword>
<keyword evidence="1 2" id="KW-0489">Methyltransferase</keyword>
<feature type="binding site" evidence="1">
    <location>
        <begin position="114"/>
        <end position="115"/>
    </location>
    <ligand>
        <name>S-adenosyl-L-methionine</name>
        <dbReference type="ChEBI" id="CHEBI:59789"/>
    </ligand>
</feature>
<dbReference type="EC" id="2.1.1.242" evidence="1"/>
<dbReference type="InterPro" id="IPR029063">
    <property type="entry name" value="SAM-dependent_MTases_sf"/>
</dbReference>
<dbReference type="InterPro" id="IPR007536">
    <property type="entry name" value="16SrRNA_methylTrfase_J"/>
</dbReference>
<dbReference type="EMBL" id="FNYH01000004">
    <property type="protein sequence ID" value="SEI54464.1"/>
    <property type="molecule type" value="Genomic_DNA"/>
</dbReference>
<dbReference type="Gene3D" id="3.40.50.150">
    <property type="entry name" value="Vaccinia Virus protein VP39"/>
    <property type="match status" value="1"/>
</dbReference>
<dbReference type="RefSeq" id="WP_093308902.1">
    <property type="nucleotide sequence ID" value="NZ_FNYH01000004.1"/>
</dbReference>
<evidence type="ECO:0000313" key="2">
    <source>
        <dbReference type="EMBL" id="SEI54464.1"/>
    </source>
</evidence>
<keyword evidence="1" id="KW-0963">Cytoplasm</keyword>
<dbReference type="AlphaFoldDB" id="A0A1H6RM98"/>
<comment type="catalytic activity">
    <reaction evidence="1">
        <text>guanosine(1516) in 16S rRNA + S-adenosyl-L-methionine = N(2)-methylguanosine(1516) in 16S rRNA + S-adenosyl-L-homocysteine + H(+)</text>
        <dbReference type="Rhea" id="RHEA:43220"/>
        <dbReference type="Rhea" id="RHEA-COMP:10412"/>
        <dbReference type="Rhea" id="RHEA-COMP:10413"/>
        <dbReference type="ChEBI" id="CHEBI:15378"/>
        <dbReference type="ChEBI" id="CHEBI:57856"/>
        <dbReference type="ChEBI" id="CHEBI:59789"/>
        <dbReference type="ChEBI" id="CHEBI:74269"/>
        <dbReference type="ChEBI" id="CHEBI:74481"/>
        <dbReference type="EC" id="2.1.1.242"/>
    </reaction>
</comment>
<keyword evidence="1 2" id="KW-0808">Transferase</keyword>
<dbReference type="Proteomes" id="UP000242999">
    <property type="component" value="Unassembled WGS sequence"/>
</dbReference>
<dbReference type="OrthoDB" id="3191794at2"/>
<feature type="binding site" evidence="1">
    <location>
        <position position="187"/>
    </location>
    <ligand>
        <name>S-adenosyl-L-methionine</name>
        <dbReference type="ChEBI" id="CHEBI:59789"/>
    </ligand>
</feature>
<dbReference type="PANTHER" id="PTHR36112">
    <property type="entry name" value="RIBOSOMAL RNA SMALL SUBUNIT METHYLTRANSFERASE J"/>
    <property type="match status" value="1"/>
</dbReference>
<evidence type="ECO:0000256" key="1">
    <source>
        <dbReference type="HAMAP-Rule" id="MF_01523"/>
    </source>
</evidence>
<dbReference type="HAMAP" id="MF_01523">
    <property type="entry name" value="16SrRNA_methyltr_J"/>
    <property type="match status" value="1"/>
</dbReference>
<reference evidence="3" key="1">
    <citation type="submission" date="2016-10" db="EMBL/GenBank/DDBJ databases">
        <authorList>
            <person name="Varghese N."/>
            <person name="Submissions S."/>
        </authorList>
    </citation>
    <scope>NUCLEOTIDE SEQUENCE [LARGE SCALE GENOMIC DNA]</scope>
    <source>
        <strain evidence="3">DSM 7165</strain>
    </source>
</reference>
<sequence>MSISIHIHPQACTLALSYVPLLQENYPCFVHEAATATPCMACGAQMQLHVQAEGLFLYWQAQPRWAGVKADFLQGQVAHRQAFGGGKSQAIAKAVGIAQGIQPCIVDATAGLGRDSAVFAGLGCQVLMLERHPVVHALLGYGLQQAQHQLAAQAFVHQMQCQRVNAGDDLATKIQAWAWPAEVIYLDPMFPHRDKSAAVKKEMQLFQHLVGPDIDADALLEPALDLAEYRVVVKRPRHAPCLAARTPEMQLKGQSCRFDIYIKRSLKYKAR</sequence>